<evidence type="ECO:0000313" key="8">
    <source>
        <dbReference type="EMBL" id="MEX5284146.1"/>
    </source>
</evidence>
<dbReference type="GO" id="GO:0016757">
    <property type="term" value="F:glycosyltransferase activity"/>
    <property type="evidence" value="ECO:0007669"/>
    <property type="project" value="UniProtKB-KW"/>
</dbReference>
<proteinExistence type="inferred from homology"/>
<gene>
    <name evidence="8" type="ORF">QCO44_00590</name>
</gene>
<comment type="subunit">
    <text evidence="3">Homodimer.</text>
</comment>
<dbReference type="PANTHER" id="PTHR11879:SF22">
    <property type="entry name" value="ASPARTATE AMINOTRANSFERASE, MITOCHONDRIAL"/>
    <property type="match status" value="1"/>
</dbReference>
<dbReference type="InterPro" id="IPR004839">
    <property type="entry name" value="Aminotransferase_I/II_large"/>
</dbReference>
<dbReference type="Pfam" id="PF00155">
    <property type="entry name" value="Aminotran_1_2"/>
    <property type="match status" value="1"/>
</dbReference>
<dbReference type="InterPro" id="IPR015424">
    <property type="entry name" value="PyrdxlP-dep_Trfase"/>
</dbReference>
<dbReference type="InterPro" id="IPR015421">
    <property type="entry name" value="PyrdxlP-dep_Trfase_major"/>
</dbReference>
<dbReference type="PANTHER" id="PTHR11879">
    <property type="entry name" value="ASPARTATE AMINOTRANSFERASE"/>
    <property type="match status" value="1"/>
</dbReference>
<evidence type="ECO:0000256" key="4">
    <source>
        <dbReference type="ARBA" id="ARBA00022576"/>
    </source>
</evidence>
<dbReference type="Gene3D" id="3.90.1150.10">
    <property type="entry name" value="Aspartate Aminotransferase, domain 1"/>
    <property type="match status" value="1"/>
</dbReference>
<dbReference type="CDD" id="cd00609">
    <property type="entry name" value="AAT_like"/>
    <property type="match status" value="1"/>
</dbReference>
<reference evidence="8 9" key="1">
    <citation type="submission" date="2023-04" db="EMBL/GenBank/DDBJ databases">
        <title>Genome Sequence of Selenomonas sputigena ATCC 33150.</title>
        <authorList>
            <person name="Miller D.P."/>
            <person name="Anvari S."/>
            <person name="Polson S.W."/>
            <person name="Macdonald M."/>
            <person name="Mcdowell J.V."/>
        </authorList>
    </citation>
    <scope>NUCLEOTIDE SEQUENCE [LARGE SCALE GENOMIC DNA]</scope>
    <source>
        <strain evidence="8 9">ATCC 33150</strain>
    </source>
</reference>
<accession>A0ABV3X1T3</accession>
<dbReference type="GO" id="GO:0008483">
    <property type="term" value="F:transaminase activity"/>
    <property type="evidence" value="ECO:0007669"/>
    <property type="project" value="UniProtKB-KW"/>
</dbReference>
<name>A0ABV3X1T3_9FIRM</name>
<evidence type="ECO:0000256" key="6">
    <source>
        <dbReference type="ARBA" id="ARBA00022898"/>
    </source>
</evidence>
<evidence type="ECO:0000256" key="2">
    <source>
        <dbReference type="ARBA" id="ARBA00007441"/>
    </source>
</evidence>
<evidence type="ECO:0000256" key="1">
    <source>
        <dbReference type="ARBA" id="ARBA00001933"/>
    </source>
</evidence>
<keyword evidence="4 8" id="KW-0032">Aminotransferase</keyword>
<evidence type="ECO:0000256" key="5">
    <source>
        <dbReference type="ARBA" id="ARBA00022679"/>
    </source>
</evidence>
<keyword evidence="5" id="KW-0808">Transferase</keyword>
<comment type="cofactor">
    <cofactor evidence="1">
        <name>pyridoxal 5'-phosphate</name>
        <dbReference type="ChEBI" id="CHEBI:597326"/>
    </cofactor>
</comment>
<comment type="caution">
    <text evidence="8">The sequence shown here is derived from an EMBL/GenBank/DDBJ whole genome shotgun (WGS) entry which is preliminary data.</text>
</comment>
<dbReference type="Proteomes" id="UP001559623">
    <property type="component" value="Unassembled WGS sequence"/>
</dbReference>
<evidence type="ECO:0000313" key="9">
    <source>
        <dbReference type="Proteomes" id="UP001559623"/>
    </source>
</evidence>
<organism evidence="8 9">
    <name type="scientific">Selenomonas sputigena</name>
    <dbReference type="NCBI Taxonomy" id="69823"/>
    <lineage>
        <taxon>Bacteria</taxon>
        <taxon>Bacillati</taxon>
        <taxon>Bacillota</taxon>
        <taxon>Negativicutes</taxon>
        <taxon>Selenomonadales</taxon>
        <taxon>Selenomonadaceae</taxon>
        <taxon>Selenomonas</taxon>
    </lineage>
</organism>
<keyword evidence="8" id="KW-0328">Glycosyltransferase</keyword>
<dbReference type="RefSeq" id="WP_368845878.1">
    <property type="nucleotide sequence ID" value="NZ_CP194411.1"/>
</dbReference>
<evidence type="ECO:0000259" key="7">
    <source>
        <dbReference type="Pfam" id="PF00155"/>
    </source>
</evidence>
<dbReference type="InterPro" id="IPR015422">
    <property type="entry name" value="PyrdxlP-dep_Trfase_small"/>
</dbReference>
<dbReference type="InterPro" id="IPR000796">
    <property type="entry name" value="Asp_trans"/>
</dbReference>
<keyword evidence="9" id="KW-1185">Reference proteome</keyword>
<dbReference type="SUPFAM" id="SSF53383">
    <property type="entry name" value="PLP-dependent transferases"/>
    <property type="match status" value="1"/>
</dbReference>
<feature type="domain" description="Aminotransferase class I/classII large" evidence="7">
    <location>
        <begin position="66"/>
        <end position="403"/>
    </location>
</feature>
<comment type="similarity">
    <text evidence="2">Belongs to the class-I pyridoxal-phosphate-dependent aminotransferase family.</text>
</comment>
<keyword evidence="6" id="KW-0663">Pyridoxal phosphate</keyword>
<sequence length="414" mass="45053">MSTKMAASHTENKVLNDVIFAASGAAQAAIKEHGAAKVTNATLGAIFDEEEKIACLPTVEKVFRSLPMNEVISYAPVAGLPSYLDSVKEIVFAGHRPAGYVEAVATSGGTGAVHHAIENYSEVGDAVLTSDWFWGPYNALCQNIGRRLETYPLFDDALCFNAEAFARKVDDLLQRQESLLVIINTPAHNPTGYSLSDEDWDAVLAAVREQAKAGKRISILVDIAYIEYSGTKEETRGFMEKFADLPENIFVMFAFSMSKAYTFYGQRTGAIVGLSASRAVMDEFADINKFSSRATWSNINRGAMALLATIQQDAALLAQYEKEREALYQIVRSRGALFMQEADACGLKALPYKAGFFLAVPAKDPKAVAEKLHEDLVFAVPLKRGVRIAVCGVATPKIKGLAAKVKKAWDAVEK</sequence>
<protein>
    <submittedName>
        <fullName evidence="8">Aminotransferase class I/II-fold pyridoxal phosphate-dependent enzyme</fullName>
    </submittedName>
</protein>
<evidence type="ECO:0000256" key="3">
    <source>
        <dbReference type="ARBA" id="ARBA00011738"/>
    </source>
</evidence>
<dbReference type="EMBL" id="JARVLH010000001">
    <property type="protein sequence ID" value="MEX5284146.1"/>
    <property type="molecule type" value="Genomic_DNA"/>
</dbReference>
<dbReference type="Gene3D" id="3.40.640.10">
    <property type="entry name" value="Type I PLP-dependent aspartate aminotransferase-like (Major domain)"/>
    <property type="match status" value="1"/>
</dbReference>